<sequence length="33" mass="3862">MTRGIVRSSGWCKQTSLKYDLHDAWSNITTSYR</sequence>
<dbReference type="AlphaFoldDB" id="A0A0A9SFH4"/>
<organism evidence="1">
    <name type="scientific">Arundo donax</name>
    <name type="common">Giant reed</name>
    <name type="synonym">Donax arundinaceus</name>
    <dbReference type="NCBI Taxonomy" id="35708"/>
    <lineage>
        <taxon>Eukaryota</taxon>
        <taxon>Viridiplantae</taxon>
        <taxon>Streptophyta</taxon>
        <taxon>Embryophyta</taxon>
        <taxon>Tracheophyta</taxon>
        <taxon>Spermatophyta</taxon>
        <taxon>Magnoliopsida</taxon>
        <taxon>Liliopsida</taxon>
        <taxon>Poales</taxon>
        <taxon>Poaceae</taxon>
        <taxon>PACMAD clade</taxon>
        <taxon>Arundinoideae</taxon>
        <taxon>Arundineae</taxon>
        <taxon>Arundo</taxon>
    </lineage>
</organism>
<reference evidence="1" key="2">
    <citation type="journal article" date="2015" name="Data Brief">
        <title>Shoot transcriptome of the giant reed, Arundo donax.</title>
        <authorList>
            <person name="Barrero R.A."/>
            <person name="Guerrero F.D."/>
            <person name="Moolhuijzen P."/>
            <person name="Goolsby J.A."/>
            <person name="Tidwell J."/>
            <person name="Bellgard S.E."/>
            <person name="Bellgard M.I."/>
        </authorList>
    </citation>
    <scope>NUCLEOTIDE SEQUENCE</scope>
    <source>
        <tissue evidence="1">Shoot tissue taken approximately 20 cm above the soil surface</tissue>
    </source>
</reference>
<proteinExistence type="predicted"/>
<accession>A0A0A9SFH4</accession>
<evidence type="ECO:0000313" key="1">
    <source>
        <dbReference type="EMBL" id="JAD45843.1"/>
    </source>
</evidence>
<dbReference type="EMBL" id="GBRH01252052">
    <property type="protein sequence ID" value="JAD45843.1"/>
    <property type="molecule type" value="Transcribed_RNA"/>
</dbReference>
<reference evidence="1" key="1">
    <citation type="submission" date="2014-09" db="EMBL/GenBank/DDBJ databases">
        <authorList>
            <person name="Magalhaes I.L.F."/>
            <person name="Oliveira U."/>
            <person name="Santos F.R."/>
            <person name="Vidigal T.H.D.A."/>
            <person name="Brescovit A.D."/>
            <person name="Santos A.J."/>
        </authorList>
    </citation>
    <scope>NUCLEOTIDE SEQUENCE</scope>
    <source>
        <tissue evidence="1">Shoot tissue taken approximately 20 cm above the soil surface</tissue>
    </source>
</reference>
<name>A0A0A9SFH4_ARUDO</name>
<protein>
    <submittedName>
        <fullName evidence="1">Uncharacterized protein</fullName>
    </submittedName>
</protein>